<gene>
    <name evidence="1" type="ORF">F2P47_13505</name>
</gene>
<evidence type="ECO:0000313" key="2">
    <source>
        <dbReference type="Proteomes" id="UP000468901"/>
    </source>
</evidence>
<sequence length="215" mass="21551">MNTSAFATASSVANANAETAANAASRATGASSSTGRSNSGGSGYGIGNGNGSGGGGGSYYVAAPQAMPMGALNVVVRNEVVMKPVKGVCVSAKGLEEAARISTPSLEVGPQDDVELFRCLSGDMLVATIGRLAGGEGRKVADYTAGYTIECHEGEALRHGSNGMLACAPAQGRLARGDRHEGRPGYAEVMVRKTDKAEQVVSAGGGAWFSGGVGY</sequence>
<comment type="caution">
    <text evidence="1">The sequence shown here is derived from an EMBL/GenBank/DDBJ whole genome shotgun (WGS) entry which is preliminary data.</text>
</comment>
<reference evidence="1 2" key="1">
    <citation type="submission" date="2019-09" db="EMBL/GenBank/DDBJ databases">
        <title>Parvibaculum sedimenti sp. nov., isolated from sediment.</title>
        <authorList>
            <person name="Wang Y."/>
        </authorList>
    </citation>
    <scope>NUCLEOTIDE SEQUENCE [LARGE SCALE GENOMIC DNA]</scope>
    <source>
        <strain evidence="1 2">HXT-9</strain>
    </source>
</reference>
<accession>A0A6N6VG45</accession>
<organism evidence="1 2">
    <name type="scientific">Parvibaculum sedimenti</name>
    <dbReference type="NCBI Taxonomy" id="2608632"/>
    <lineage>
        <taxon>Bacteria</taxon>
        <taxon>Pseudomonadati</taxon>
        <taxon>Pseudomonadota</taxon>
        <taxon>Alphaproteobacteria</taxon>
        <taxon>Hyphomicrobiales</taxon>
        <taxon>Parvibaculaceae</taxon>
        <taxon>Parvibaculum</taxon>
    </lineage>
</organism>
<dbReference type="EMBL" id="WESC01000012">
    <property type="protein sequence ID" value="KAB7739229.1"/>
    <property type="molecule type" value="Genomic_DNA"/>
</dbReference>
<name>A0A6N6VG45_9HYPH</name>
<keyword evidence="2" id="KW-1185">Reference proteome</keyword>
<proteinExistence type="predicted"/>
<evidence type="ECO:0000313" key="1">
    <source>
        <dbReference type="EMBL" id="KAB7739229.1"/>
    </source>
</evidence>
<dbReference type="AlphaFoldDB" id="A0A6N6VG45"/>
<protein>
    <submittedName>
        <fullName evidence="1">Uncharacterized protein</fullName>
    </submittedName>
</protein>
<dbReference type="Proteomes" id="UP000468901">
    <property type="component" value="Unassembled WGS sequence"/>
</dbReference>